<sequence>MFLGEIIFFLLVLFGFWFKNKVIIVIFVFVFVKLCKKIIKNKITWYFFNKKTLYLKKL</sequence>
<organism evidence="2 3">
    <name type="scientific">Sphingobacterium multivorum</name>
    <dbReference type="NCBI Taxonomy" id="28454"/>
    <lineage>
        <taxon>Bacteria</taxon>
        <taxon>Pseudomonadati</taxon>
        <taxon>Bacteroidota</taxon>
        <taxon>Sphingobacteriia</taxon>
        <taxon>Sphingobacteriales</taxon>
        <taxon>Sphingobacteriaceae</taxon>
        <taxon>Sphingobacterium</taxon>
    </lineage>
</organism>
<feature type="transmembrane region" description="Helical" evidence="1">
    <location>
        <begin position="6"/>
        <end position="32"/>
    </location>
</feature>
<gene>
    <name evidence="2" type="ORF">NCTC11343_05819</name>
</gene>
<accession>A0A2X2LQI4</accession>
<name>A0A2X2LQI4_SPHMU</name>
<keyword evidence="1" id="KW-1133">Transmembrane helix</keyword>
<keyword evidence="1" id="KW-0472">Membrane</keyword>
<dbReference type="Proteomes" id="UP000251241">
    <property type="component" value="Unassembled WGS sequence"/>
</dbReference>
<evidence type="ECO:0000256" key="1">
    <source>
        <dbReference type="SAM" id="Phobius"/>
    </source>
</evidence>
<evidence type="ECO:0000313" key="2">
    <source>
        <dbReference type="EMBL" id="SPZ95179.1"/>
    </source>
</evidence>
<dbReference type="AlphaFoldDB" id="A0A2X2LQI4"/>
<reference evidence="2 3" key="1">
    <citation type="submission" date="2018-06" db="EMBL/GenBank/DDBJ databases">
        <authorList>
            <consortium name="Pathogen Informatics"/>
            <person name="Doyle S."/>
        </authorList>
    </citation>
    <scope>NUCLEOTIDE SEQUENCE [LARGE SCALE GENOMIC DNA]</scope>
    <source>
        <strain evidence="2 3">NCTC11343</strain>
    </source>
</reference>
<dbReference type="EMBL" id="UAUU01000011">
    <property type="protein sequence ID" value="SPZ95179.1"/>
    <property type="molecule type" value="Genomic_DNA"/>
</dbReference>
<protein>
    <submittedName>
        <fullName evidence="2">Uncharacterized protein</fullName>
    </submittedName>
</protein>
<keyword evidence="1" id="KW-0812">Transmembrane</keyword>
<proteinExistence type="predicted"/>
<evidence type="ECO:0000313" key="3">
    <source>
        <dbReference type="Proteomes" id="UP000251241"/>
    </source>
</evidence>